<keyword evidence="9" id="KW-0862">Zinc</keyword>
<dbReference type="PANTHER" id="PTHR11409">
    <property type="entry name" value="ADENOSINE DEAMINASE"/>
    <property type="match status" value="1"/>
</dbReference>
<dbReference type="Pfam" id="PF00962">
    <property type="entry name" value="A_deaminase"/>
    <property type="match status" value="1"/>
</dbReference>
<dbReference type="InterPro" id="IPR006330">
    <property type="entry name" value="Ado/ade_deaminase"/>
</dbReference>
<dbReference type="GO" id="GO:0006154">
    <property type="term" value="P:adenosine catabolic process"/>
    <property type="evidence" value="ECO:0007669"/>
    <property type="project" value="InterPro"/>
</dbReference>
<evidence type="ECO:0000256" key="2">
    <source>
        <dbReference type="ARBA" id="ARBA00004613"/>
    </source>
</evidence>
<dbReference type="GO" id="GO:0009168">
    <property type="term" value="P:purine ribonucleoside monophosphate biosynthetic process"/>
    <property type="evidence" value="ECO:0007669"/>
    <property type="project" value="InterPro"/>
</dbReference>
<evidence type="ECO:0000256" key="7">
    <source>
        <dbReference type="ARBA" id="ARBA00022729"/>
    </source>
</evidence>
<dbReference type="EMBL" id="CP120682">
    <property type="protein sequence ID" value="WKN39398.1"/>
    <property type="molecule type" value="Genomic_DNA"/>
</dbReference>
<keyword evidence="5" id="KW-0964">Secreted</keyword>
<dbReference type="Pfam" id="PF08451">
    <property type="entry name" value="A_deaminase_N"/>
    <property type="match status" value="1"/>
</dbReference>
<feature type="domain" description="Adenosine/AMP deaminase N-terminal" evidence="12">
    <location>
        <begin position="40"/>
        <end position="116"/>
    </location>
</feature>
<keyword evidence="8" id="KW-0378">Hydrolase</keyword>
<keyword evidence="7" id="KW-0732">Signal</keyword>
<evidence type="ECO:0000256" key="9">
    <source>
        <dbReference type="ARBA" id="ARBA00022833"/>
    </source>
</evidence>
<organism evidence="13">
    <name type="scientific">Roseihalotalea indica</name>
    <dbReference type="NCBI Taxonomy" id="2867963"/>
    <lineage>
        <taxon>Bacteria</taxon>
        <taxon>Pseudomonadati</taxon>
        <taxon>Bacteroidota</taxon>
        <taxon>Cytophagia</taxon>
        <taxon>Cytophagales</taxon>
        <taxon>Catalimonadaceae</taxon>
        <taxon>Roseihalotalea</taxon>
    </lineage>
</organism>
<comment type="subcellular location">
    <subcellularLocation>
        <location evidence="2">Secreted</location>
    </subcellularLocation>
</comment>
<reference evidence="13" key="1">
    <citation type="journal article" date="2023" name="Comput. Struct. Biotechnol. J.">
        <title>Discovery of a novel marine Bacteroidetes with a rich repertoire of carbohydrate-active enzymes.</title>
        <authorList>
            <person name="Chen B."/>
            <person name="Liu G."/>
            <person name="Chen Q."/>
            <person name="Wang H."/>
            <person name="Liu L."/>
            <person name="Tang K."/>
        </authorList>
    </citation>
    <scope>NUCLEOTIDE SEQUENCE</scope>
    <source>
        <strain evidence="13">TK19036</strain>
    </source>
</reference>
<proteinExistence type="inferred from homology"/>
<dbReference type="GO" id="GO:0005615">
    <property type="term" value="C:extracellular space"/>
    <property type="evidence" value="ECO:0007669"/>
    <property type="project" value="InterPro"/>
</dbReference>
<dbReference type="AlphaFoldDB" id="A0AA49JFK7"/>
<dbReference type="GO" id="GO:0046103">
    <property type="term" value="P:inosine biosynthetic process"/>
    <property type="evidence" value="ECO:0007669"/>
    <property type="project" value="TreeGrafter"/>
</dbReference>
<dbReference type="PROSITE" id="PS00485">
    <property type="entry name" value="A_DEAMINASE"/>
    <property type="match status" value="1"/>
</dbReference>
<evidence type="ECO:0000256" key="4">
    <source>
        <dbReference type="ARBA" id="ARBA00012784"/>
    </source>
</evidence>
<comment type="catalytic activity">
    <reaction evidence="10">
        <text>adenosine + H2O + H(+) = inosine + NH4(+)</text>
        <dbReference type="Rhea" id="RHEA:24408"/>
        <dbReference type="ChEBI" id="CHEBI:15377"/>
        <dbReference type="ChEBI" id="CHEBI:15378"/>
        <dbReference type="ChEBI" id="CHEBI:16335"/>
        <dbReference type="ChEBI" id="CHEBI:17596"/>
        <dbReference type="ChEBI" id="CHEBI:28938"/>
        <dbReference type="EC" id="3.5.4.4"/>
    </reaction>
</comment>
<protein>
    <recommendedName>
        <fullName evidence="4">adenosine deaminase</fullName>
        <ecNumber evidence="4">3.5.4.4</ecNumber>
    </recommendedName>
</protein>
<dbReference type="InterPro" id="IPR006650">
    <property type="entry name" value="A/AMP_deam_AS"/>
</dbReference>
<comment type="cofactor">
    <cofactor evidence="1">
        <name>Zn(2+)</name>
        <dbReference type="ChEBI" id="CHEBI:29105"/>
    </cofactor>
</comment>
<evidence type="ECO:0000256" key="5">
    <source>
        <dbReference type="ARBA" id="ARBA00022525"/>
    </source>
</evidence>
<reference evidence="13" key="2">
    <citation type="journal article" date="2024" name="Antonie Van Leeuwenhoek">
        <title>Roseihalotalea indica gen. nov., sp. nov., a halophilic Bacteroidetes from mesopelagic Southwest Indian Ocean with higher carbohydrate metabolic potential.</title>
        <authorList>
            <person name="Chen B."/>
            <person name="Zhang M."/>
            <person name="Lin D."/>
            <person name="Ye J."/>
            <person name="Tang K."/>
        </authorList>
    </citation>
    <scope>NUCLEOTIDE SEQUENCE</scope>
    <source>
        <strain evidence="13">TK19036</strain>
    </source>
</reference>
<accession>A0AA49JFK7</accession>
<dbReference type="NCBIfam" id="TIGR01431">
    <property type="entry name" value="adm_rel"/>
    <property type="match status" value="1"/>
</dbReference>
<dbReference type="Gene3D" id="3.20.20.140">
    <property type="entry name" value="Metal-dependent hydrolases"/>
    <property type="match status" value="1"/>
</dbReference>
<dbReference type="SUPFAM" id="SSF51556">
    <property type="entry name" value="Metallo-dependent hydrolases"/>
    <property type="match status" value="1"/>
</dbReference>
<feature type="domain" description="Adenosine deaminase" evidence="11">
    <location>
        <begin position="197"/>
        <end position="500"/>
    </location>
</feature>
<keyword evidence="6" id="KW-0479">Metal-binding</keyword>
<dbReference type="InterPro" id="IPR013659">
    <property type="entry name" value="A_deaminase_N"/>
</dbReference>
<evidence type="ECO:0000256" key="10">
    <source>
        <dbReference type="ARBA" id="ARBA00047764"/>
    </source>
</evidence>
<evidence type="ECO:0000256" key="3">
    <source>
        <dbReference type="ARBA" id="ARBA00006083"/>
    </source>
</evidence>
<evidence type="ECO:0000256" key="8">
    <source>
        <dbReference type="ARBA" id="ARBA00022801"/>
    </source>
</evidence>
<dbReference type="GO" id="GO:0004000">
    <property type="term" value="F:adenosine deaminase activity"/>
    <property type="evidence" value="ECO:0007669"/>
    <property type="project" value="InterPro"/>
</dbReference>
<dbReference type="FunFam" id="3.20.20.140:FF:000017">
    <property type="entry name" value="Adenosine deaminase 2"/>
    <property type="match status" value="1"/>
</dbReference>
<evidence type="ECO:0000256" key="1">
    <source>
        <dbReference type="ARBA" id="ARBA00001947"/>
    </source>
</evidence>
<name>A0AA49JFK7_9BACT</name>
<sequence length="520" mass="60030">MLAQFTILQRSSLVILLLPIFVGCRTTPPIASSGIPAFANQSAYLESRQQYVKQDSTLSFDADIVLSEKEQQANRKLFGLQQQMLDHYKEINFFPPARYFYQSKEHIEQTDLYYLLRKMPKGGLLHLHPSASGDLHWVVNRALTEPHCYVYWANASPSYVKGQLAFFKEGSTPDGFQLVSKVAQQVPNFADSLYDALTFDAGMSEDSVDIWRHFEGHFQQHGQFFYYQPVFRDYLAAVFDTLIADGVQHVELRSFVGNILYDLEHEPGYYNADTLVSYYQQAAQRARKTDPDFTMKLIHTNLRFRPLEAIQQDVIQAFQMRQRYPDLIKAYDLVAEEDAGHSTRYFLDAWLMFDSLQREYNIDLPLCLHDGESDWVSVDNLYDAVTLNSRRIGHGFNLYRFPALQKAIKQKDMCIEVSPLSNQILGYVRDLRVHPASGYLSQGIQCSISSDDPGVFGYNGVTYDYWSIFLAWELDLRAIKKLAMNSITYSLLSDAEKEKALKVWQLRWDTFIDECITYEP</sequence>
<dbReference type="GO" id="GO:0046872">
    <property type="term" value="F:metal ion binding"/>
    <property type="evidence" value="ECO:0007669"/>
    <property type="project" value="UniProtKB-KW"/>
</dbReference>
<dbReference type="PANTHER" id="PTHR11409:SF39">
    <property type="entry name" value="ADENOSINE DEAMINASE 2"/>
    <property type="match status" value="1"/>
</dbReference>
<gene>
    <name evidence="13" type="ORF">K4G66_11920</name>
</gene>
<dbReference type="InterPro" id="IPR032466">
    <property type="entry name" value="Metal_Hydrolase"/>
</dbReference>
<dbReference type="InterPro" id="IPR001365">
    <property type="entry name" value="A_deaminase_dom"/>
</dbReference>
<dbReference type="EC" id="3.5.4.4" evidence="4"/>
<evidence type="ECO:0000259" key="12">
    <source>
        <dbReference type="Pfam" id="PF08451"/>
    </source>
</evidence>
<evidence type="ECO:0000313" key="13">
    <source>
        <dbReference type="EMBL" id="WKN39398.1"/>
    </source>
</evidence>
<evidence type="ECO:0000259" key="11">
    <source>
        <dbReference type="Pfam" id="PF00962"/>
    </source>
</evidence>
<evidence type="ECO:0000256" key="6">
    <source>
        <dbReference type="ARBA" id="ARBA00022723"/>
    </source>
</evidence>
<dbReference type="InterPro" id="IPR006331">
    <property type="entry name" value="ADGF"/>
</dbReference>
<comment type="similarity">
    <text evidence="3">Belongs to the metallo-dependent hydrolases superfamily. Adenosine and AMP deaminases family. ADGF subfamily.</text>
</comment>